<dbReference type="Gene3D" id="3.30.70.100">
    <property type="match status" value="1"/>
</dbReference>
<dbReference type="CDD" id="cd00371">
    <property type="entry name" value="HMA"/>
    <property type="match status" value="1"/>
</dbReference>
<evidence type="ECO:0000259" key="1">
    <source>
        <dbReference type="PROSITE" id="PS50846"/>
    </source>
</evidence>
<accession>A0A317N016</accession>
<dbReference type="InterPro" id="IPR036163">
    <property type="entry name" value="HMA_dom_sf"/>
</dbReference>
<dbReference type="InterPro" id="IPR006121">
    <property type="entry name" value="HMA_dom"/>
</dbReference>
<name>A0A317N016_9GAMM</name>
<dbReference type="EMBL" id="QGTJ01000001">
    <property type="protein sequence ID" value="PWV65835.1"/>
    <property type="molecule type" value="Genomic_DNA"/>
</dbReference>
<feature type="domain" description="HMA" evidence="1">
    <location>
        <begin position="2"/>
        <end position="66"/>
    </location>
</feature>
<reference evidence="2 3" key="1">
    <citation type="submission" date="2018-05" db="EMBL/GenBank/DDBJ databases">
        <title>Genomic Encyclopedia of Type Strains, Phase IV (KMG-IV): sequencing the most valuable type-strain genomes for metagenomic binning, comparative biology and taxonomic classification.</title>
        <authorList>
            <person name="Goeker M."/>
        </authorList>
    </citation>
    <scope>NUCLEOTIDE SEQUENCE [LARGE SCALE GENOMIC DNA]</scope>
    <source>
        <strain evidence="2 3">DSM 23606</strain>
    </source>
</reference>
<dbReference type="Proteomes" id="UP000246569">
    <property type="component" value="Unassembled WGS sequence"/>
</dbReference>
<proteinExistence type="predicted"/>
<protein>
    <submittedName>
        <fullName evidence="2">Copper chaperone</fullName>
    </submittedName>
</protein>
<dbReference type="Pfam" id="PF00403">
    <property type="entry name" value="HMA"/>
    <property type="match status" value="1"/>
</dbReference>
<evidence type="ECO:0000313" key="3">
    <source>
        <dbReference type="Proteomes" id="UP000246569"/>
    </source>
</evidence>
<keyword evidence="3" id="KW-1185">Reference proteome</keyword>
<dbReference type="SUPFAM" id="SSF55008">
    <property type="entry name" value="HMA, heavy metal-associated domain"/>
    <property type="match status" value="1"/>
</dbReference>
<organism evidence="2 3">
    <name type="scientific">Plasticicumulans acidivorans</name>
    <dbReference type="NCBI Taxonomy" id="886464"/>
    <lineage>
        <taxon>Bacteria</taxon>
        <taxon>Pseudomonadati</taxon>
        <taxon>Pseudomonadota</taxon>
        <taxon>Gammaproteobacteria</taxon>
        <taxon>Candidatus Competibacteraceae</taxon>
        <taxon>Plasticicumulans</taxon>
    </lineage>
</organism>
<dbReference type="GO" id="GO:0046872">
    <property type="term" value="F:metal ion binding"/>
    <property type="evidence" value="ECO:0007669"/>
    <property type="project" value="InterPro"/>
</dbReference>
<dbReference type="RefSeq" id="WP_110016825.1">
    <property type="nucleotide sequence ID" value="NZ_QGTJ01000001.1"/>
</dbReference>
<dbReference type="OrthoDB" id="9814359at2"/>
<dbReference type="PROSITE" id="PS50846">
    <property type="entry name" value="HMA_2"/>
    <property type="match status" value="1"/>
</dbReference>
<comment type="caution">
    <text evidence="2">The sequence shown here is derived from an EMBL/GenBank/DDBJ whole genome shotgun (WGS) entry which is preliminary data.</text>
</comment>
<sequence>MNSYRFTVPDMSCGHCVQAITQAVAAADPQAQTQCDLTTKIVTIGNAASEAQTLLEAIREAGFEPQSA</sequence>
<evidence type="ECO:0000313" key="2">
    <source>
        <dbReference type="EMBL" id="PWV65835.1"/>
    </source>
</evidence>
<gene>
    <name evidence="2" type="ORF">C7443_101320</name>
</gene>
<dbReference type="AlphaFoldDB" id="A0A317N016"/>